<keyword evidence="1" id="KW-0732">Signal</keyword>
<dbReference type="InterPro" id="IPR045497">
    <property type="entry name" value="DUF6438"/>
</dbReference>
<dbReference type="Proteomes" id="UP001302249">
    <property type="component" value="Chromosome"/>
</dbReference>
<feature type="domain" description="DUF6438" evidence="2">
    <location>
        <begin position="39"/>
        <end position="155"/>
    </location>
</feature>
<proteinExistence type="predicted"/>
<dbReference type="EMBL" id="CP135076">
    <property type="protein sequence ID" value="WNO53277.1"/>
    <property type="molecule type" value="Genomic_DNA"/>
</dbReference>
<feature type="signal peptide" evidence="1">
    <location>
        <begin position="1"/>
        <end position="18"/>
    </location>
</feature>
<feature type="chain" id="PRO_5045977088" evidence="1">
    <location>
        <begin position="19"/>
        <end position="170"/>
    </location>
</feature>
<evidence type="ECO:0000313" key="3">
    <source>
        <dbReference type="EMBL" id="WNO53277.1"/>
    </source>
</evidence>
<keyword evidence="4" id="KW-1185">Reference proteome</keyword>
<gene>
    <name evidence="3" type="ORF">RPR59_12615</name>
</gene>
<dbReference type="RefSeq" id="WP_313914585.1">
    <property type="nucleotide sequence ID" value="NZ_CP135076.1"/>
</dbReference>
<reference evidence="3 4" key="1">
    <citation type="submission" date="2023-09" db="EMBL/GenBank/DDBJ databases">
        <authorList>
            <person name="Rey-Velasco X."/>
        </authorList>
    </citation>
    <scope>NUCLEOTIDE SEQUENCE [LARGE SCALE GENOMIC DNA]</scope>
    <source>
        <strain evidence="3 4">W311</strain>
    </source>
</reference>
<dbReference type="Pfam" id="PF20033">
    <property type="entry name" value="DUF6438"/>
    <property type="match status" value="1"/>
</dbReference>
<sequence length="170" mass="18267">MRTIIASLAAATALAGCAADEGPGRMPATQDPAVQDGPTITYSTAPCFGVCPVYTVTVHADGHGTFVGRQHVAAEGEREFVATQHDLQLFQEVLAPYRPASGEKIIAPGQNCEHQATDMASVDVRWTAPDGTTQHLDYYYGCDMEKNREMAKALRNAPQYLPIGAMIEGR</sequence>
<accession>A0ABZ0B7R1</accession>
<evidence type="ECO:0000256" key="1">
    <source>
        <dbReference type="SAM" id="SignalP"/>
    </source>
</evidence>
<organism evidence="3 4">
    <name type="scientific">Stakelama saccharophila</name>
    <dbReference type="NCBI Taxonomy" id="3075605"/>
    <lineage>
        <taxon>Bacteria</taxon>
        <taxon>Pseudomonadati</taxon>
        <taxon>Pseudomonadota</taxon>
        <taxon>Alphaproteobacteria</taxon>
        <taxon>Sphingomonadales</taxon>
        <taxon>Sphingomonadaceae</taxon>
        <taxon>Stakelama</taxon>
    </lineage>
</organism>
<dbReference type="PROSITE" id="PS51257">
    <property type="entry name" value="PROKAR_LIPOPROTEIN"/>
    <property type="match status" value="1"/>
</dbReference>
<evidence type="ECO:0000259" key="2">
    <source>
        <dbReference type="Pfam" id="PF20033"/>
    </source>
</evidence>
<protein>
    <submittedName>
        <fullName evidence="3">DUF6438 domain-containing protein</fullName>
    </submittedName>
</protein>
<name>A0ABZ0B7R1_9SPHN</name>
<evidence type="ECO:0000313" key="4">
    <source>
        <dbReference type="Proteomes" id="UP001302249"/>
    </source>
</evidence>